<comment type="caution">
    <text evidence="2">The sequence shown here is derived from an EMBL/GenBank/DDBJ whole genome shotgun (WGS) entry which is preliminary data.</text>
</comment>
<dbReference type="Gene3D" id="3.90.176.10">
    <property type="entry name" value="Toxin ADP-ribosyltransferase, Chain A, domain 1"/>
    <property type="match status" value="1"/>
</dbReference>
<proteinExistence type="predicted"/>
<keyword evidence="3" id="KW-1185">Reference proteome</keyword>
<gene>
    <name evidence="2" type="ORF">M2280_006101</name>
</gene>
<dbReference type="Proteomes" id="UP001160334">
    <property type="component" value="Unassembled WGS sequence"/>
</dbReference>
<evidence type="ECO:0000313" key="2">
    <source>
        <dbReference type="EMBL" id="MDH6284838.1"/>
    </source>
</evidence>
<organism evidence="2 3">
    <name type="scientific">Prescottella agglutinans</name>
    <dbReference type="NCBI Taxonomy" id="1644129"/>
    <lineage>
        <taxon>Bacteria</taxon>
        <taxon>Bacillati</taxon>
        <taxon>Actinomycetota</taxon>
        <taxon>Actinomycetes</taxon>
        <taxon>Mycobacteriales</taxon>
        <taxon>Nocardiaceae</taxon>
        <taxon>Prescottella</taxon>
    </lineage>
</organism>
<protein>
    <recommendedName>
        <fullName evidence="1">ADP ribosyltransferase domain-containing protein</fullName>
    </recommendedName>
</protein>
<name>A0ABT6MKI7_9NOCA</name>
<feature type="domain" description="ADP ribosyltransferase" evidence="1">
    <location>
        <begin position="94"/>
        <end position="165"/>
    </location>
</feature>
<dbReference type="InterPro" id="IPR003540">
    <property type="entry name" value="ADP-ribosyltransferase"/>
</dbReference>
<dbReference type="SUPFAM" id="SSF56399">
    <property type="entry name" value="ADP-ribosylation"/>
    <property type="match status" value="1"/>
</dbReference>
<sequence>MPGSIRLVATADRAEACPRQPRLLLVREHKIPPDSLGAEKHASLHCSGIRAFGKETADDYAVIHQRAGDLKAWGFSTNRQMVKTTNLENLTQTNANFVNKVLSKSERGALTTYTGGSYHSINAAITGRDPNPAASTKTVVSGIESAFDKFNEHNPNNEPMTVMRGTRVPSGWKSTAACLASRLWPEVATVRMDIDAAECQRRLIVVRWHAPPMRNIRLVWVLLALGVGSLGDRVGARRGTCPHACP</sequence>
<dbReference type="Pfam" id="PF03496">
    <property type="entry name" value="ADPrib_exo_Tox"/>
    <property type="match status" value="1"/>
</dbReference>
<reference evidence="2 3" key="1">
    <citation type="submission" date="2023-04" db="EMBL/GenBank/DDBJ databases">
        <title>Forest soil microbial communities from Buena Vista Peninsula, Colon Province, Panama.</title>
        <authorList>
            <person name="Bouskill N."/>
        </authorList>
    </citation>
    <scope>NUCLEOTIDE SEQUENCE [LARGE SCALE GENOMIC DNA]</scope>
    <source>
        <strain evidence="2 3">CFH S0262</strain>
    </source>
</reference>
<evidence type="ECO:0000313" key="3">
    <source>
        <dbReference type="Proteomes" id="UP001160334"/>
    </source>
</evidence>
<dbReference type="EMBL" id="JARXVC010000028">
    <property type="protein sequence ID" value="MDH6284838.1"/>
    <property type="molecule type" value="Genomic_DNA"/>
</dbReference>
<accession>A0ABT6MKI7</accession>
<evidence type="ECO:0000259" key="1">
    <source>
        <dbReference type="Pfam" id="PF03496"/>
    </source>
</evidence>